<dbReference type="KEGG" id="cate:C2869_13265"/>
<dbReference type="SUPFAM" id="SSF58104">
    <property type="entry name" value="Methyl-accepting chemotaxis protein (MCP) signaling domain"/>
    <property type="match status" value="1"/>
</dbReference>
<evidence type="ECO:0000256" key="10">
    <source>
        <dbReference type="PROSITE-ProRule" id="PRU00284"/>
    </source>
</evidence>
<sequence>MIKTNSIANKVMVSLVITITAVLGIISIVSFFASQSSENEAYEQKQKSLDKQLLVILQDPVFSYDFKLIQSIIDAYTPLSEITSIDVKDHRGKELAKATDKGETDFTAVLELKGEDGAKIGSITVGYSRQAISARLGALAWEKVITLIASLIILSAILVFVIKKIVVGPVEDVSRILSDIAAGGGDLTQRVPVASNDEVGVLAKSFNSFIQTVQEIVSDVASGASNLAELSGRVSHVCHSTSTSTQHQKEQTEQSLIYLKQLGEATSEIAQNAELTAATSQSAYDTAGESKAGVEASLELVRSLVTELDNTAEVATQLRSESDNIGSVLDVIKGIAEQTNLLALNAAIEAARAGESGRGFAVVADEVRALAHKTRQSTEEIESIISSLQGRAEASFEATHKSKGLVNETIHSVEKTSGSFIEISEQMSQINDMIIQVASASEEQANLTREVTSTMESLCDDAQQLAVESQEMEQSSDAMVKVEKQLSEKISQFKF</sequence>
<feature type="domain" description="HAMP" evidence="13">
    <location>
        <begin position="164"/>
        <end position="218"/>
    </location>
</feature>
<keyword evidence="5 11" id="KW-0812">Transmembrane</keyword>
<protein>
    <submittedName>
        <fullName evidence="14">Methyl-accepting chemotaxis protein</fullName>
    </submittedName>
</protein>
<feature type="domain" description="Methyl-accepting transducer" evidence="12">
    <location>
        <begin position="223"/>
        <end position="459"/>
    </location>
</feature>
<dbReference type="Proteomes" id="UP000244441">
    <property type="component" value="Chromosome"/>
</dbReference>
<dbReference type="PANTHER" id="PTHR32089">
    <property type="entry name" value="METHYL-ACCEPTING CHEMOTAXIS PROTEIN MCPB"/>
    <property type="match status" value="1"/>
</dbReference>
<comment type="subcellular location">
    <subcellularLocation>
        <location evidence="1">Cell membrane</location>
        <topology evidence="1">Multi-pass membrane protein</topology>
    </subcellularLocation>
</comment>
<feature type="transmembrane region" description="Helical" evidence="11">
    <location>
        <begin position="12"/>
        <end position="33"/>
    </location>
</feature>
<dbReference type="CDD" id="cd11386">
    <property type="entry name" value="MCP_signal"/>
    <property type="match status" value="1"/>
</dbReference>
<dbReference type="GO" id="GO:0004888">
    <property type="term" value="F:transmembrane signaling receptor activity"/>
    <property type="evidence" value="ECO:0007669"/>
    <property type="project" value="InterPro"/>
</dbReference>
<evidence type="ECO:0000256" key="9">
    <source>
        <dbReference type="ARBA" id="ARBA00029447"/>
    </source>
</evidence>
<evidence type="ECO:0000256" key="1">
    <source>
        <dbReference type="ARBA" id="ARBA00004651"/>
    </source>
</evidence>
<dbReference type="EMBL" id="CP026604">
    <property type="protein sequence ID" value="AWB67350.1"/>
    <property type="molecule type" value="Genomic_DNA"/>
</dbReference>
<evidence type="ECO:0000256" key="8">
    <source>
        <dbReference type="ARBA" id="ARBA00023224"/>
    </source>
</evidence>
<dbReference type="SMART" id="SM00283">
    <property type="entry name" value="MA"/>
    <property type="match status" value="1"/>
</dbReference>
<evidence type="ECO:0000259" key="12">
    <source>
        <dbReference type="PROSITE" id="PS50111"/>
    </source>
</evidence>
<dbReference type="AlphaFoldDB" id="A0A2S0VTC0"/>
<keyword evidence="4" id="KW-0145">Chemotaxis</keyword>
<dbReference type="GO" id="GO:0005886">
    <property type="term" value="C:plasma membrane"/>
    <property type="evidence" value="ECO:0007669"/>
    <property type="project" value="UniProtKB-SubCell"/>
</dbReference>
<dbReference type="Pfam" id="PF00015">
    <property type="entry name" value="MCPsignal"/>
    <property type="match status" value="1"/>
</dbReference>
<gene>
    <name evidence="14" type="ORF">C2869_13265</name>
</gene>
<dbReference type="InterPro" id="IPR003660">
    <property type="entry name" value="HAMP_dom"/>
</dbReference>
<keyword evidence="2" id="KW-1003">Cell membrane</keyword>
<evidence type="ECO:0000313" key="14">
    <source>
        <dbReference type="EMBL" id="AWB67350.1"/>
    </source>
</evidence>
<dbReference type="PANTHER" id="PTHR32089:SF39">
    <property type="entry name" value="METHYL-ACCEPTING CHEMOTAXIS PROTEIN HLYB"/>
    <property type="match status" value="1"/>
</dbReference>
<evidence type="ECO:0000259" key="13">
    <source>
        <dbReference type="PROSITE" id="PS50885"/>
    </source>
</evidence>
<keyword evidence="6 11" id="KW-1133">Transmembrane helix</keyword>
<name>A0A2S0VTC0_9ALTE</name>
<accession>A0A2S0VTC0</accession>
<dbReference type="RefSeq" id="WP_108603397.1">
    <property type="nucleotide sequence ID" value="NZ_CP026604.1"/>
</dbReference>
<dbReference type="FunFam" id="1.10.287.950:FF:000001">
    <property type="entry name" value="Methyl-accepting chemotaxis sensory transducer"/>
    <property type="match status" value="1"/>
</dbReference>
<dbReference type="InterPro" id="IPR004089">
    <property type="entry name" value="MCPsignal_dom"/>
</dbReference>
<comment type="similarity">
    <text evidence="9">Belongs to the methyl-accepting chemotaxis (MCP) protein family.</text>
</comment>
<dbReference type="PRINTS" id="PR00260">
    <property type="entry name" value="CHEMTRNSDUCR"/>
</dbReference>
<evidence type="ECO:0000256" key="3">
    <source>
        <dbReference type="ARBA" id="ARBA00022481"/>
    </source>
</evidence>
<dbReference type="Gene3D" id="1.10.287.950">
    <property type="entry name" value="Methyl-accepting chemotaxis protein"/>
    <property type="match status" value="1"/>
</dbReference>
<dbReference type="InterPro" id="IPR004090">
    <property type="entry name" value="Chemotax_Me-accpt_rcpt"/>
</dbReference>
<organism evidence="14 15">
    <name type="scientific">Saccharobesus litoralis</name>
    <dbReference type="NCBI Taxonomy" id="2172099"/>
    <lineage>
        <taxon>Bacteria</taxon>
        <taxon>Pseudomonadati</taxon>
        <taxon>Pseudomonadota</taxon>
        <taxon>Gammaproteobacteria</taxon>
        <taxon>Alteromonadales</taxon>
        <taxon>Alteromonadaceae</taxon>
        <taxon>Saccharobesus</taxon>
    </lineage>
</organism>
<dbReference type="Pfam" id="PF00672">
    <property type="entry name" value="HAMP"/>
    <property type="match status" value="1"/>
</dbReference>
<evidence type="ECO:0000256" key="5">
    <source>
        <dbReference type="ARBA" id="ARBA00022692"/>
    </source>
</evidence>
<reference evidence="14 15" key="1">
    <citation type="submission" date="2018-01" db="EMBL/GenBank/DDBJ databases">
        <title>Genome sequence of a Cantenovulum-like bacteria.</title>
        <authorList>
            <person name="Tan W.R."/>
            <person name="Lau N.-S."/>
            <person name="Go F."/>
            <person name="Amirul A.-A.A."/>
        </authorList>
    </citation>
    <scope>NUCLEOTIDE SEQUENCE [LARGE SCALE GENOMIC DNA]</scope>
    <source>
        <strain evidence="14 15">CCB-QB4</strain>
    </source>
</reference>
<dbReference type="SMART" id="SM00304">
    <property type="entry name" value="HAMP"/>
    <property type="match status" value="1"/>
</dbReference>
<evidence type="ECO:0000256" key="6">
    <source>
        <dbReference type="ARBA" id="ARBA00022989"/>
    </source>
</evidence>
<feature type="transmembrane region" description="Helical" evidence="11">
    <location>
        <begin position="144"/>
        <end position="162"/>
    </location>
</feature>
<dbReference type="PROSITE" id="PS50111">
    <property type="entry name" value="CHEMOTAXIS_TRANSDUC_2"/>
    <property type="match status" value="1"/>
</dbReference>
<dbReference type="GO" id="GO:0007165">
    <property type="term" value="P:signal transduction"/>
    <property type="evidence" value="ECO:0007669"/>
    <property type="project" value="UniProtKB-KW"/>
</dbReference>
<keyword evidence="15" id="KW-1185">Reference proteome</keyword>
<proteinExistence type="inferred from homology"/>
<dbReference type="CDD" id="cd06225">
    <property type="entry name" value="HAMP"/>
    <property type="match status" value="1"/>
</dbReference>
<evidence type="ECO:0000256" key="7">
    <source>
        <dbReference type="ARBA" id="ARBA00023136"/>
    </source>
</evidence>
<dbReference type="PROSITE" id="PS50885">
    <property type="entry name" value="HAMP"/>
    <property type="match status" value="1"/>
</dbReference>
<evidence type="ECO:0000313" key="15">
    <source>
        <dbReference type="Proteomes" id="UP000244441"/>
    </source>
</evidence>
<dbReference type="OrthoDB" id="2489132at2"/>
<keyword evidence="7 11" id="KW-0472">Membrane</keyword>
<keyword evidence="8 10" id="KW-0807">Transducer</keyword>
<dbReference type="GO" id="GO:0006935">
    <property type="term" value="P:chemotaxis"/>
    <property type="evidence" value="ECO:0007669"/>
    <property type="project" value="UniProtKB-KW"/>
</dbReference>
<evidence type="ECO:0000256" key="2">
    <source>
        <dbReference type="ARBA" id="ARBA00022475"/>
    </source>
</evidence>
<evidence type="ECO:0000256" key="11">
    <source>
        <dbReference type="SAM" id="Phobius"/>
    </source>
</evidence>
<keyword evidence="3" id="KW-0488">Methylation</keyword>
<evidence type="ECO:0000256" key="4">
    <source>
        <dbReference type="ARBA" id="ARBA00022500"/>
    </source>
</evidence>